<evidence type="ECO:0000259" key="2">
    <source>
        <dbReference type="PROSITE" id="PS52035"/>
    </source>
</evidence>
<dbReference type="Proteomes" id="UP000182761">
    <property type="component" value="Unassembled WGS sequence"/>
</dbReference>
<protein>
    <submittedName>
        <fullName evidence="3">Zinc carboxypeptidase</fullName>
    </submittedName>
</protein>
<proteinExistence type="inferred from homology"/>
<dbReference type="InterPro" id="IPR000834">
    <property type="entry name" value="Peptidase_M14"/>
</dbReference>
<accession>A0A0X3AQS5</accession>
<evidence type="ECO:0000256" key="1">
    <source>
        <dbReference type="PROSITE-ProRule" id="PRU01379"/>
    </source>
</evidence>
<name>A0A0X3AQS5_9FLAO</name>
<dbReference type="PROSITE" id="PS52035">
    <property type="entry name" value="PEPTIDASE_M14"/>
    <property type="match status" value="1"/>
</dbReference>
<dbReference type="SUPFAM" id="SSF53187">
    <property type="entry name" value="Zn-dependent exopeptidases"/>
    <property type="match status" value="1"/>
</dbReference>
<keyword evidence="3" id="KW-0645">Protease</keyword>
<keyword evidence="3" id="KW-0121">Carboxypeptidase</keyword>
<reference evidence="3 4" key="1">
    <citation type="submission" date="2016-01" db="EMBL/GenBank/DDBJ databases">
        <authorList>
            <person name="McClelland M."/>
            <person name="Jain A."/>
            <person name="Saraogi P."/>
            <person name="Mendelson R."/>
            <person name="Westerman R."/>
            <person name="SanMiguel P."/>
            <person name="Csonka L."/>
        </authorList>
    </citation>
    <scope>NUCLEOTIDE SEQUENCE [LARGE SCALE GENOMIC DNA]</scope>
    <source>
        <strain evidence="3 4">R-53146</strain>
    </source>
</reference>
<sequence length="393" mass="45488">MHTEFKIFELDENLNIEENFKNRYVNPIHLSEFLISSYKSLLKEIGRSELNRPIYKLTIGKGNKNVLIWTQMHGNETTGTLSCLDLLKFFENEKKLSHAILNKFTLDIIFMLNPDGAEIWTRRNILGIDINRDFLSASSIEMQLLKKTAGEKHYDLAFNLHDQRTIFGIEGKKEPATLAFLSPSVSVEREITETRKKSMGLIVDIYKEVSKLLPNKISRFSDEFYPRSVGDNFQKLGIPTILFEGGHYPKDYYRQKTRRYFTLSLIAALYYASVKNEWQTGYELYEKIPTNSSSFYDIIYRNVRIHEEKTETVDIAIQYVEKINTGENEISFIAKIEDIGDLSFINGHEEIDAEGRCICMAESTIKFPKVGIQADFKLDEWTILNGKKLDSFA</sequence>
<dbReference type="GO" id="GO:0008270">
    <property type="term" value="F:zinc ion binding"/>
    <property type="evidence" value="ECO:0007669"/>
    <property type="project" value="InterPro"/>
</dbReference>
<dbReference type="GO" id="GO:0006508">
    <property type="term" value="P:proteolysis"/>
    <property type="evidence" value="ECO:0007669"/>
    <property type="project" value="InterPro"/>
</dbReference>
<organism evidence="3 4">
    <name type="scientific">Apibacter mensalis</name>
    <dbReference type="NCBI Taxonomy" id="1586267"/>
    <lineage>
        <taxon>Bacteria</taxon>
        <taxon>Pseudomonadati</taxon>
        <taxon>Bacteroidota</taxon>
        <taxon>Flavobacteriia</taxon>
        <taxon>Flavobacteriales</taxon>
        <taxon>Weeksellaceae</taxon>
        <taxon>Apibacter</taxon>
    </lineage>
</organism>
<comment type="similarity">
    <text evidence="1">Belongs to the peptidase M14 family.</text>
</comment>
<evidence type="ECO:0000313" key="4">
    <source>
        <dbReference type="Proteomes" id="UP000182761"/>
    </source>
</evidence>
<keyword evidence="4" id="KW-1185">Reference proteome</keyword>
<comment type="caution">
    <text evidence="1">Lacks conserved residue(s) required for the propagation of feature annotation.</text>
</comment>
<dbReference type="GO" id="GO:0004181">
    <property type="term" value="F:metallocarboxypeptidase activity"/>
    <property type="evidence" value="ECO:0007669"/>
    <property type="project" value="InterPro"/>
</dbReference>
<gene>
    <name evidence="3" type="ORF">Ga0061079_11045</name>
</gene>
<dbReference type="OrthoDB" id="1119199at2"/>
<feature type="domain" description="Peptidase M14" evidence="2">
    <location>
        <begin position="20"/>
        <end position="272"/>
    </location>
</feature>
<evidence type="ECO:0000313" key="3">
    <source>
        <dbReference type="EMBL" id="CVK16761.1"/>
    </source>
</evidence>
<dbReference type="EMBL" id="FCOR01000010">
    <property type="protein sequence ID" value="CVK16761.1"/>
    <property type="molecule type" value="Genomic_DNA"/>
</dbReference>
<dbReference type="Pfam" id="PF00246">
    <property type="entry name" value="Peptidase_M14"/>
    <property type="match status" value="1"/>
</dbReference>
<keyword evidence="3" id="KW-0378">Hydrolase</keyword>
<dbReference type="AlphaFoldDB" id="A0A0X3AQS5"/>
<dbReference type="Gene3D" id="3.40.630.10">
    <property type="entry name" value="Zn peptidases"/>
    <property type="match status" value="1"/>
</dbReference>
<dbReference type="RefSeq" id="WP_055425950.1">
    <property type="nucleotide sequence ID" value="NZ_FCOR01000010.1"/>
</dbReference>
<dbReference type="STRING" id="1586267.GCA_001418685_01626"/>